<dbReference type="OrthoDB" id="107590at2157"/>
<proteinExistence type="predicted"/>
<feature type="transmembrane region" description="Helical" evidence="1">
    <location>
        <begin position="185"/>
        <end position="205"/>
    </location>
</feature>
<dbReference type="RefSeq" id="WP_096206561.1">
    <property type="nucleotide sequence ID" value="NZ_FZMP01000202.1"/>
</dbReference>
<dbReference type="AlphaFoldDB" id="A0A284VRM8"/>
<evidence type="ECO:0000313" key="2">
    <source>
        <dbReference type="EMBL" id="SNQ61936.1"/>
    </source>
</evidence>
<sequence>MDIEEEVKFPTKDSEWIVKVLIGGVLGIIPIINLIEYGYILKVMKGAIDGNPGMPKWDEWGNLFINGLIGFVIWLIYMIIPILIVSVSAGGIMAAAFTGNMNLMAGMMAGAIGGILIGLLLALVFGFMVPMALAMYTKENSFGAAFRFGEVFSRIKSVFGDYVTVYIVLIVLLFILGLLNFIPLLGFLIMIFGIFYVSVVTFNMFGKVYTRSSA</sequence>
<evidence type="ECO:0000256" key="1">
    <source>
        <dbReference type="SAM" id="Phobius"/>
    </source>
</evidence>
<dbReference type="Proteomes" id="UP000218615">
    <property type="component" value="Unassembled WGS sequence"/>
</dbReference>
<evidence type="ECO:0008006" key="4">
    <source>
        <dbReference type="Google" id="ProtNLM"/>
    </source>
</evidence>
<keyword evidence="1" id="KW-1133">Transmembrane helix</keyword>
<dbReference type="EMBL" id="FZMP01000202">
    <property type="protein sequence ID" value="SNQ61936.1"/>
    <property type="molecule type" value="Genomic_DNA"/>
</dbReference>
<keyword evidence="3" id="KW-1185">Reference proteome</keyword>
<dbReference type="InterPro" id="IPR025098">
    <property type="entry name" value="DUF4013"/>
</dbReference>
<feature type="transmembrane region" description="Helical" evidence="1">
    <location>
        <begin position="158"/>
        <end position="179"/>
    </location>
</feature>
<feature type="transmembrane region" description="Helical" evidence="1">
    <location>
        <begin position="63"/>
        <end position="96"/>
    </location>
</feature>
<dbReference type="Pfam" id="PF13197">
    <property type="entry name" value="DUF4013"/>
    <property type="match status" value="1"/>
</dbReference>
<feature type="transmembrane region" description="Helical" evidence="1">
    <location>
        <begin position="16"/>
        <end position="35"/>
    </location>
</feature>
<feature type="transmembrane region" description="Helical" evidence="1">
    <location>
        <begin position="108"/>
        <end position="137"/>
    </location>
</feature>
<gene>
    <name evidence="2" type="ORF">MNV_550026</name>
</gene>
<name>A0A284VRM8_9EURY</name>
<reference evidence="3" key="1">
    <citation type="submission" date="2017-06" db="EMBL/GenBank/DDBJ databases">
        <authorList>
            <person name="Cremers G."/>
        </authorList>
    </citation>
    <scope>NUCLEOTIDE SEQUENCE [LARGE SCALE GENOMIC DNA]</scope>
</reference>
<protein>
    <recommendedName>
        <fullName evidence="4">DUF4013 domain-containing protein</fullName>
    </recommendedName>
</protein>
<organism evidence="2 3">
    <name type="scientific">Candidatus Methanoperedens nitratireducens</name>
    <dbReference type="NCBI Taxonomy" id="1392998"/>
    <lineage>
        <taxon>Archaea</taxon>
        <taxon>Methanobacteriati</taxon>
        <taxon>Methanobacteriota</taxon>
        <taxon>Stenosarchaea group</taxon>
        <taxon>Methanomicrobia</taxon>
        <taxon>Methanosarcinales</taxon>
        <taxon>ANME-2 cluster</taxon>
        <taxon>Candidatus Methanoperedentaceae</taxon>
        <taxon>Candidatus Methanoperedens</taxon>
    </lineage>
</organism>
<accession>A0A284VRM8</accession>
<keyword evidence="1" id="KW-0472">Membrane</keyword>
<keyword evidence="1" id="KW-0812">Transmembrane</keyword>
<evidence type="ECO:0000313" key="3">
    <source>
        <dbReference type="Proteomes" id="UP000218615"/>
    </source>
</evidence>